<evidence type="ECO:0000313" key="2">
    <source>
        <dbReference type="EMBL" id="PDW03060.1"/>
    </source>
</evidence>
<keyword evidence="3" id="KW-1185">Reference proteome</keyword>
<name>A0A2A6RJN1_9CHLR</name>
<gene>
    <name evidence="2" type="ORF">CJ255_10765</name>
</gene>
<evidence type="ECO:0000256" key="1">
    <source>
        <dbReference type="SAM" id="Phobius"/>
    </source>
</evidence>
<dbReference type="RefSeq" id="WP_097644108.1">
    <property type="nucleotide sequence ID" value="NZ_NQWI01000042.1"/>
</dbReference>
<accession>A0A2A6RJN1</accession>
<reference evidence="3" key="1">
    <citation type="submission" date="2017-08" db="EMBL/GenBank/DDBJ databases">
        <authorList>
            <person name="Grouzdev D.S."/>
            <person name="Gaisin V.A."/>
            <person name="Rysina M.S."/>
            <person name="Gorlenko V.M."/>
        </authorList>
    </citation>
    <scope>NUCLEOTIDE SEQUENCE [LARGE SCALE GENOMIC DNA]</scope>
    <source>
        <strain evidence="3">Kir15-3F</strain>
    </source>
</reference>
<dbReference type="EMBL" id="NQWI01000042">
    <property type="protein sequence ID" value="PDW03060.1"/>
    <property type="molecule type" value="Genomic_DNA"/>
</dbReference>
<protein>
    <submittedName>
        <fullName evidence="2">Uncharacterized protein</fullName>
    </submittedName>
</protein>
<keyword evidence="1" id="KW-0812">Transmembrane</keyword>
<dbReference type="AlphaFoldDB" id="A0A2A6RJN1"/>
<feature type="transmembrane region" description="Helical" evidence="1">
    <location>
        <begin position="42"/>
        <end position="61"/>
    </location>
</feature>
<feature type="transmembrane region" description="Helical" evidence="1">
    <location>
        <begin position="100"/>
        <end position="121"/>
    </location>
</feature>
<evidence type="ECO:0000313" key="3">
    <source>
        <dbReference type="Proteomes" id="UP000220527"/>
    </source>
</evidence>
<feature type="transmembrane region" description="Helical" evidence="1">
    <location>
        <begin position="6"/>
        <end position="30"/>
    </location>
</feature>
<keyword evidence="1" id="KW-0472">Membrane</keyword>
<proteinExistence type="predicted"/>
<sequence length="122" mass="13685">MPSSLLLAGYFPLFFLVIATLMKATVFFQLKWESFKQSLRDAVLANLASAFVILLLSQLLLGLGNVFTTLFAAMVVSVIVEGFVLFMLRKRSLKVSYRAALLGNAVAFLFAYFYLFSFLTIF</sequence>
<keyword evidence="1" id="KW-1133">Transmembrane helix</keyword>
<feature type="transmembrane region" description="Helical" evidence="1">
    <location>
        <begin position="67"/>
        <end position="88"/>
    </location>
</feature>
<comment type="caution">
    <text evidence="2">The sequence shown here is derived from an EMBL/GenBank/DDBJ whole genome shotgun (WGS) entry which is preliminary data.</text>
</comment>
<dbReference type="Proteomes" id="UP000220527">
    <property type="component" value="Unassembled WGS sequence"/>
</dbReference>
<organism evidence="2 3">
    <name type="scientific">Candidatus Viridilinea mediisalina</name>
    <dbReference type="NCBI Taxonomy" id="2024553"/>
    <lineage>
        <taxon>Bacteria</taxon>
        <taxon>Bacillati</taxon>
        <taxon>Chloroflexota</taxon>
        <taxon>Chloroflexia</taxon>
        <taxon>Chloroflexales</taxon>
        <taxon>Chloroflexineae</taxon>
        <taxon>Oscillochloridaceae</taxon>
        <taxon>Candidatus Viridilinea</taxon>
    </lineage>
</organism>